<evidence type="ECO:0000256" key="1">
    <source>
        <dbReference type="SAM" id="MobiDB-lite"/>
    </source>
</evidence>
<accession>Q4UFA2</accession>
<dbReference type="STRING" id="5874.Q4UFA2"/>
<proteinExistence type="predicted"/>
<dbReference type="VEuPathDB" id="PiroplasmaDB:TA14900"/>
<dbReference type="Gene3D" id="2.130.10.10">
    <property type="entry name" value="YVTN repeat-like/Quinoprotein amine dehydrogenase"/>
    <property type="match status" value="1"/>
</dbReference>
<dbReference type="Pfam" id="PF03178">
    <property type="entry name" value="CPSF_A"/>
    <property type="match status" value="1"/>
</dbReference>
<organism evidence="3 4">
    <name type="scientific">Theileria annulata</name>
    <dbReference type="NCBI Taxonomy" id="5874"/>
    <lineage>
        <taxon>Eukaryota</taxon>
        <taxon>Sar</taxon>
        <taxon>Alveolata</taxon>
        <taxon>Apicomplexa</taxon>
        <taxon>Aconoidasida</taxon>
        <taxon>Piroplasmida</taxon>
        <taxon>Theileriidae</taxon>
        <taxon>Theileria</taxon>
    </lineage>
</organism>
<dbReference type="GO" id="GO:0005634">
    <property type="term" value="C:nucleus"/>
    <property type="evidence" value="ECO:0007669"/>
    <property type="project" value="InterPro"/>
</dbReference>
<protein>
    <submittedName>
        <fullName evidence="3">CPSF (Cleavage and polyadenylation specific factor), subunit A, putative</fullName>
    </submittedName>
</protein>
<dbReference type="InterPro" id="IPR015943">
    <property type="entry name" value="WD40/YVTN_repeat-like_dom_sf"/>
</dbReference>
<dbReference type="FunCoup" id="Q4UFA2">
    <property type="interactions" value="29"/>
</dbReference>
<evidence type="ECO:0000313" key="3">
    <source>
        <dbReference type="EMBL" id="CAI74237.1"/>
    </source>
</evidence>
<evidence type="ECO:0000259" key="2">
    <source>
        <dbReference type="Pfam" id="PF03178"/>
    </source>
</evidence>
<name>Q4UFA2_THEAN</name>
<sequence length="1641" mass="190478">MTFGYETLVDSGEGDFVCLGNFQSPNSKDILLVKENKLLLYTFSDSFTDVLDNFDPKSLKSLNQEKIIKLVQEYKFPSSITSCSVLKQLLYFPNLHDCNSVGCLKGEDEDSKGSDKNEYLDGIIILSEGDVMIYYFNILNCEFKLLFQFDGQEEEVDEVLDTNYEYTDMLVVYHKDWVIDNKLANDDKIYIKNYLIIYTHKQFELKFLLLNSYFHYKSSLEELNSPKNKTNESPKGKDSGRRNSNEQENEKYKSPYLILSNYIKMDLKEKFNLNKNSLVKAISFIDNYHTPILGVLTTNYPEYISNHNVTHEVQEVGSLQHENQLENCISVINSLFILNIDLVLININILNRMDDIPMNTVYLRGLVYNNFIGFIMCNNDLIYWFNMFSSHFYYQFMNFYSLDVKPRQGSHIIDNRKMNLELYDYRLQTTRFKSGGFDVLLFPEKNNGDPAYLGKFEYSDDIVDIKWEKLDQLNNEEPFYVNDFDIWFIDENNMLVVNTNNINLLQSTILTRGVELEDARLVNLETIKSLGFIKHLNYYHFNPNKLTDGDQENRNQIHPNTDHFCLNTNNVSEDERCYMIGIRNDKNIVKLSSKKMLYLKVYIKADGKFTINRNKMCNNNRLVEAKDNRLKIRNMGTEEVLNDELTNKVKTVKFVDEFIAVLYNNDQLHKYHVNEFEGQNANKQSKSVKSKKSVSNLSKVETGVKMFNTLELKNNAYLTYLTFNNYLYLYNLNSNFVVLKLTNLLQLNNTIMPDVYNYDAMIHGESEDEMSGGNFENTRSMETNNNESSRNLNSSRTKSKLEIEEEIVSSYMIFKEEEVYMMLLVTGYPLYIYKFVDVSKKLRRKFCYFKLVKHNQIVPFPSLLLNHDDVVYKLKPKVEEVINDNNQIYAYPLLEVDSDSSLSICDDSDEETNGKSVPNSEFINNMFRDRFREFYKKNPLLNLTSKNSKLYIHKVSLINPTNLASESENERSSLRYLFKNNYLFCAENNKLYIYDTRESQIECYFKTKYSNLNFNDFNIHILNAEINGGNEVKSKELDVVIDDREDAEKLGGSGEELVENYIYRVVKTDKISNMNLLTVSNYYYVYKNNNVRRYTNLNEKQRFSNGVMNTYTGVIDYSGELGRLISIVVEVGENVLNNLYNMLNVRNKLQNFHKNNDNIVKDKKNFINKQLKLFIQYYQHLKGKQNGDGAEASEDFDANSLVQEDYIIILFISNNDVKIISYYKLESFEKVLSLNFGLIKTHEYLLAGTCTNLGEYVESKSNLIVLDFMSIKNVGEGNYSTVYSADSVTITDVVGDVFRNVNPMKLYLKRTFLYPITFISTLNNKTSIINDLIKNKEINLQILEEEEQEDDTGAAEGKGVKRKLDNRTGAGVDSSLRNNDSKTNNSDNAPSLSHDENNLIIHSVGSNIYIHELKGKNIIKGAFNDLYTTISAVSIFNNFLLIGDVLKGLSLFMYIYNKNNDNKNIIKISSTDPKINLPILSCAPLIEENLTFMASDNNQHLLQFIHYNLYNTNKDKLMLVSGTRLNNNITQLLSTNQKNILFGVSSSGCIYRIIMKNDKVFNLIKKMEALITKETQLTLTSDLYHLQLNSIKNTTLSLDSIKEVFHENSEYHRTFLGKLNLNQRTSLYDLLNFLHHQLFSM</sequence>
<dbReference type="GeneID" id="3862231"/>
<feature type="region of interest" description="Disordered" evidence="1">
    <location>
        <begin position="1365"/>
        <end position="1392"/>
    </location>
</feature>
<dbReference type="InterPro" id="IPR004871">
    <property type="entry name" value="RSE1/DDB1/CPSF1_C"/>
</dbReference>
<feature type="compositionally biased region" description="Polar residues" evidence="1">
    <location>
        <begin position="1375"/>
        <end position="1391"/>
    </location>
</feature>
<dbReference type="KEGG" id="tan:TA14900"/>
<gene>
    <name evidence="3" type="ORF">TA14900</name>
</gene>
<dbReference type="OMA" id="IKTHEYL"/>
<dbReference type="InParanoid" id="Q4UFA2"/>
<keyword evidence="4" id="KW-1185">Reference proteome</keyword>
<feature type="domain" description="RSE1/DDB1/CPSF1 C-terminal" evidence="2">
    <location>
        <begin position="1397"/>
        <end position="1576"/>
    </location>
</feature>
<dbReference type="eggNOG" id="ENOG502SGT1">
    <property type="taxonomic scope" value="Eukaryota"/>
</dbReference>
<feature type="region of interest" description="Disordered" evidence="1">
    <location>
        <begin position="769"/>
        <end position="796"/>
    </location>
</feature>
<feature type="compositionally biased region" description="Basic and acidic residues" evidence="1">
    <location>
        <begin position="229"/>
        <end position="249"/>
    </location>
</feature>
<dbReference type="GO" id="GO:0003676">
    <property type="term" value="F:nucleic acid binding"/>
    <property type="evidence" value="ECO:0007669"/>
    <property type="project" value="InterPro"/>
</dbReference>
<dbReference type="Proteomes" id="UP000001950">
    <property type="component" value="Chromosome 2"/>
</dbReference>
<dbReference type="EMBL" id="CR940348">
    <property type="protein sequence ID" value="CAI74237.1"/>
    <property type="molecule type" value="Genomic_DNA"/>
</dbReference>
<dbReference type="RefSeq" id="XP_951969.1">
    <property type="nucleotide sequence ID" value="XM_946876.1"/>
</dbReference>
<evidence type="ECO:0000313" key="4">
    <source>
        <dbReference type="Proteomes" id="UP000001950"/>
    </source>
</evidence>
<reference evidence="3 4" key="1">
    <citation type="journal article" date="2005" name="Science">
        <title>Genome of the host-cell transforming parasite Theileria annulata compared with T. parva.</title>
        <authorList>
            <person name="Pain A."/>
            <person name="Renauld H."/>
            <person name="Berriman M."/>
            <person name="Murphy L."/>
            <person name="Yeats C.A."/>
            <person name="Weir W."/>
            <person name="Kerhornou A."/>
            <person name="Aslett M."/>
            <person name="Bishop R."/>
            <person name="Bouchier C."/>
            <person name="Cochet M."/>
            <person name="Coulson R.M.R."/>
            <person name="Cronin A."/>
            <person name="de Villiers E.P."/>
            <person name="Fraser A."/>
            <person name="Fosker N."/>
            <person name="Gardner M."/>
            <person name="Goble A."/>
            <person name="Griffiths-Jones S."/>
            <person name="Harris D.E."/>
            <person name="Katzer F."/>
            <person name="Larke N."/>
            <person name="Lord A."/>
            <person name="Maser P."/>
            <person name="McKellar S."/>
            <person name="Mooney P."/>
            <person name="Morton F."/>
            <person name="Nene V."/>
            <person name="O'Neil S."/>
            <person name="Price C."/>
            <person name="Quail M.A."/>
            <person name="Rabbinowitsch E."/>
            <person name="Rawlings N.D."/>
            <person name="Rutter S."/>
            <person name="Saunders D."/>
            <person name="Seeger K."/>
            <person name="Shah T."/>
            <person name="Squares R."/>
            <person name="Squares S."/>
            <person name="Tivey A."/>
            <person name="Walker A.R."/>
            <person name="Woodward J."/>
            <person name="Dobbelaere D.A.E."/>
            <person name="Langsley G."/>
            <person name="Rajandream M.A."/>
            <person name="McKeever D."/>
            <person name="Shiels B."/>
            <person name="Tait A."/>
            <person name="Barrell B.G."/>
            <person name="Hall N."/>
        </authorList>
    </citation>
    <scope>NUCLEOTIDE SEQUENCE [LARGE SCALE GENOMIC DNA]</scope>
    <source>
        <strain evidence="4">Ankara</strain>
    </source>
</reference>
<feature type="compositionally biased region" description="Low complexity" evidence="1">
    <location>
        <begin position="782"/>
        <end position="796"/>
    </location>
</feature>
<feature type="region of interest" description="Disordered" evidence="1">
    <location>
        <begin position="224"/>
        <end position="249"/>
    </location>
</feature>
<dbReference type="OrthoDB" id="6109at2759"/>